<dbReference type="EMBL" id="AJ748323">
    <property type="protein sequence ID" value="CDF47304.1"/>
    <property type="molecule type" value="Genomic_DNA"/>
</dbReference>
<feature type="transmembrane region" description="Helical" evidence="1">
    <location>
        <begin position="84"/>
        <end position="110"/>
    </location>
</feature>
<keyword evidence="1" id="KW-1133">Transmembrane helix</keyword>
<evidence type="ECO:0000313" key="2">
    <source>
        <dbReference type="EMBL" id="CDF47304.1"/>
    </source>
</evidence>
<keyword evidence="1" id="KW-0812">Transmembrane</keyword>
<sequence>MMLSFFPIAVAFLLLVYEYRNYRLLKKAKFLYEKDGVKYYEIEGDEDNAITIKSVVFGKNVIIIGKKNEKILAHEEGHLKQPYFMYYFFVISAFLIAYNIFTIPLLLFMYKLMFLHYERAADLYAYNKYHVKFESTTARPAKRIDRIRAWIFDTHPPDWVRAKEEKYYEKKNSLIKLLLNDLLS</sequence>
<geneLocation type="plasmid" evidence="2">
    <name>pARN4</name>
</geneLocation>
<protein>
    <submittedName>
        <fullName evidence="2">Plasmid pARN4</fullName>
    </submittedName>
</protein>
<organism evidence="2">
    <name type="scientific">Saccharolobus islandicus</name>
    <name type="common">Sulfolobus islandicus</name>
    <dbReference type="NCBI Taxonomy" id="43080"/>
    <lineage>
        <taxon>Archaea</taxon>
        <taxon>Thermoproteota</taxon>
        <taxon>Thermoprotei</taxon>
        <taxon>Sulfolobales</taxon>
        <taxon>Sulfolobaceae</taxon>
        <taxon>Saccharolobus</taxon>
    </lineage>
</organism>
<proteinExistence type="predicted"/>
<accession>R7RB14</accession>
<keyword evidence="2" id="KW-0614">Plasmid</keyword>
<evidence type="ECO:0000256" key="1">
    <source>
        <dbReference type="SAM" id="Phobius"/>
    </source>
</evidence>
<name>R7RB14_SACIS</name>
<dbReference type="AlphaFoldDB" id="R7RB14"/>
<reference evidence="2" key="1">
    <citation type="journal article" date="2004" name="Archaea">
        <title>Genomic comparison of archaeal conjugative plasmids from Sulfolobus.</title>
        <authorList>
            <person name="Greve B."/>
            <person name="Jensen S."/>
            <person name="Bruegger K."/>
            <person name="Zillig W."/>
            <person name="Garrett R.A."/>
        </authorList>
    </citation>
    <scope>NUCLEOTIDE SEQUENCE [LARGE SCALE GENOMIC DNA]</scope>
    <source>
        <plasmid evidence="2">pARN4</plasmid>
    </source>
</reference>
<keyword evidence="1" id="KW-0472">Membrane</keyword>